<dbReference type="Proteomes" id="UP000653692">
    <property type="component" value="Unassembled WGS sequence"/>
</dbReference>
<dbReference type="PANTHER" id="PTHR22916">
    <property type="entry name" value="GLYCOSYLTRANSFERASE"/>
    <property type="match status" value="1"/>
</dbReference>
<dbReference type="Pfam" id="PF00535">
    <property type="entry name" value="Glycos_transf_2"/>
    <property type="match status" value="1"/>
</dbReference>
<name>A0A832ZN14_9EURY</name>
<dbReference type="AlphaFoldDB" id="A0A832ZN14"/>
<evidence type="ECO:0000313" key="2">
    <source>
        <dbReference type="EMBL" id="HIP89498.1"/>
    </source>
</evidence>
<organism evidence="2 3">
    <name type="scientific">Thermococcus paralvinellae</name>
    <dbReference type="NCBI Taxonomy" id="582419"/>
    <lineage>
        <taxon>Archaea</taxon>
        <taxon>Methanobacteriati</taxon>
        <taxon>Methanobacteriota</taxon>
        <taxon>Thermococci</taxon>
        <taxon>Thermococcales</taxon>
        <taxon>Thermococcaceae</taxon>
        <taxon>Thermococcus</taxon>
    </lineage>
</organism>
<evidence type="ECO:0000259" key="1">
    <source>
        <dbReference type="Pfam" id="PF00535"/>
    </source>
</evidence>
<dbReference type="EMBL" id="DQUR01000208">
    <property type="protein sequence ID" value="HIP89498.1"/>
    <property type="molecule type" value="Genomic_DNA"/>
</dbReference>
<comment type="caution">
    <text evidence="2">The sequence shown here is derived from an EMBL/GenBank/DDBJ whole genome shotgun (WGS) entry which is preliminary data.</text>
</comment>
<dbReference type="CDD" id="cd00761">
    <property type="entry name" value="Glyco_tranf_GTA_type"/>
    <property type="match status" value="1"/>
</dbReference>
<reference evidence="2" key="1">
    <citation type="journal article" date="2020" name="ISME J.">
        <title>Gammaproteobacteria mediating utilization of methyl-, sulfur- and petroleum organic compounds in deep ocean hydrothermal plumes.</title>
        <authorList>
            <person name="Zhou Z."/>
            <person name="Liu Y."/>
            <person name="Pan J."/>
            <person name="Cron B.R."/>
            <person name="Toner B.M."/>
            <person name="Anantharaman K."/>
            <person name="Breier J.A."/>
            <person name="Dick G.J."/>
            <person name="Li M."/>
        </authorList>
    </citation>
    <scope>NUCLEOTIDE SEQUENCE</scope>
    <source>
        <strain evidence="2">SZUA-1476</strain>
    </source>
</reference>
<proteinExistence type="predicted"/>
<feature type="domain" description="Glycosyltransferase 2-like" evidence="1">
    <location>
        <begin position="7"/>
        <end position="157"/>
    </location>
</feature>
<evidence type="ECO:0000313" key="3">
    <source>
        <dbReference type="Proteomes" id="UP000653692"/>
    </source>
</evidence>
<dbReference type="GO" id="GO:0016758">
    <property type="term" value="F:hexosyltransferase activity"/>
    <property type="evidence" value="ECO:0007669"/>
    <property type="project" value="UniProtKB-ARBA"/>
</dbReference>
<protein>
    <submittedName>
        <fullName evidence="2">Glycosyltransferase family 2 protein</fullName>
    </submittedName>
</protein>
<dbReference type="SUPFAM" id="SSF53448">
    <property type="entry name" value="Nucleotide-diphospho-sugar transferases"/>
    <property type="match status" value="1"/>
</dbReference>
<accession>A0A832ZN14</accession>
<dbReference type="InterPro" id="IPR029044">
    <property type="entry name" value="Nucleotide-diphossugar_trans"/>
</dbReference>
<gene>
    <name evidence="2" type="ORF">EYH24_06170</name>
</gene>
<feature type="non-terminal residue" evidence="2">
    <location>
        <position position="169"/>
    </location>
</feature>
<keyword evidence="2" id="KW-0808">Transferase</keyword>
<dbReference type="Gene3D" id="3.90.550.10">
    <property type="entry name" value="Spore Coat Polysaccharide Biosynthesis Protein SpsA, Chain A"/>
    <property type="match status" value="1"/>
</dbReference>
<dbReference type="PANTHER" id="PTHR22916:SF3">
    <property type="entry name" value="UDP-GLCNAC:BETAGAL BETA-1,3-N-ACETYLGLUCOSAMINYLTRANSFERASE-LIKE PROTEIN 1"/>
    <property type="match status" value="1"/>
</dbReference>
<dbReference type="InterPro" id="IPR001173">
    <property type="entry name" value="Glyco_trans_2-like"/>
</dbReference>
<sequence>MGRPLVSVIIPTYNRASLLKRAIESVLNQKFEDFELIVVDDASQDRTPKVIESFKDGRIRYLRLKKNSGGPVARNTGIKKARGKFIALLDDDDEWLPNRLSVQIEKFETLEKKVGVVYGGFYYVSQENGRIIGKRFPRYRGNVYHHLLRENFIGSPTLLIRRECFKKAG</sequence>